<keyword evidence="2" id="KW-1185">Reference proteome</keyword>
<evidence type="ECO:0000313" key="3">
    <source>
        <dbReference type="WBParaSite" id="HPLM_0001360601-mRNA-1"/>
    </source>
</evidence>
<evidence type="ECO:0000313" key="1">
    <source>
        <dbReference type="EMBL" id="VDO49910.1"/>
    </source>
</evidence>
<proteinExistence type="predicted"/>
<dbReference type="AlphaFoldDB" id="A0A0N4WQB1"/>
<dbReference type="WBParaSite" id="HPLM_0001360601-mRNA-1">
    <property type="protein sequence ID" value="HPLM_0001360601-mRNA-1"/>
    <property type="gene ID" value="HPLM_0001360601"/>
</dbReference>
<protein>
    <submittedName>
        <fullName evidence="3">FSA_C domain-containing protein</fullName>
    </submittedName>
</protein>
<organism evidence="3">
    <name type="scientific">Haemonchus placei</name>
    <name type="common">Barber's pole worm</name>
    <dbReference type="NCBI Taxonomy" id="6290"/>
    <lineage>
        <taxon>Eukaryota</taxon>
        <taxon>Metazoa</taxon>
        <taxon>Ecdysozoa</taxon>
        <taxon>Nematoda</taxon>
        <taxon>Chromadorea</taxon>
        <taxon>Rhabditida</taxon>
        <taxon>Rhabditina</taxon>
        <taxon>Rhabditomorpha</taxon>
        <taxon>Strongyloidea</taxon>
        <taxon>Trichostrongylidae</taxon>
        <taxon>Haemonchus</taxon>
    </lineage>
</organism>
<reference evidence="1 2" key="2">
    <citation type="submission" date="2018-11" db="EMBL/GenBank/DDBJ databases">
        <authorList>
            <consortium name="Pathogen Informatics"/>
        </authorList>
    </citation>
    <scope>NUCLEOTIDE SEQUENCE [LARGE SCALE GENOMIC DNA]</scope>
    <source>
        <strain evidence="1 2">MHpl1</strain>
    </source>
</reference>
<gene>
    <name evidence="1" type="ORF">HPLM_LOCUS13598</name>
</gene>
<evidence type="ECO:0000313" key="2">
    <source>
        <dbReference type="Proteomes" id="UP000268014"/>
    </source>
</evidence>
<name>A0A0N4WQB1_HAEPC</name>
<reference evidence="3" key="1">
    <citation type="submission" date="2017-02" db="UniProtKB">
        <authorList>
            <consortium name="WormBaseParasite"/>
        </authorList>
    </citation>
    <scope>IDENTIFICATION</scope>
</reference>
<dbReference type="EMBL" id="UZAF01018270">
    <property type="protein sequence ID" value="VDO49910.1"/>
    <property type="molecule type" value="Genomic_DNA"/>
</dbReference>
<dbReference type="Proteomes" id="UP000268014">
    <property type="component" value="Unassembled WGS sequence"/>
</dbReference>
<accession>A0A0N4WQB1</accession>
<dbReference type="OrthoDB" id="5843709at2759"/>
<sequence>MIQRLFVVDLERAIEHGMDALLWSTAKQLVDRARGDHGNGGRNNVSVISRASFV</sequence>